<evidence type="ECO:0000313" key="12">
    <source>
        <dbReference type="EnsemblMetazoa" id="BGLB040252-PA"/>
    </source>
</evidence>
<evidence type="ECO:0000256" key="6">
    <source>
        <dbReference type="ARBA" id="ARBA00022989"/>
    </source>
</evidence>
<feature type="domain" description="Sodium/calcium exchanger membrane region" evidence="11">
    <location>
        <begin position="34"/>
        <end position="148"/>
    </location>
</feature>
<feature type="compositionally biased region" description="Low complexity" evidence="9">
    <location>
        <begin position="153"/>
        <end position="202"/>
    </location>
</feature>
<evidence type="ECO:0000256" key="9">
    <source>
        <dbReference type="SAM" id="MobiDB-lite"/>
    </source>
</evidence>
<dbReference type="GO" id="GO:0030424">
    <property type="term" value="C:axon"/>
    <property type="evidence" value="ECO:0007669"/>
    <property type="project" value="TreeGrafter"/>
</dbReference>
<dbReference type="Gene3D" id="1.20.1420.30">
    <property type="entry name" value="NCX, central ion-binding region"/>
    <property type="match status" value="1"/>
</dbReference>
<evidence type="ECO:0000256" key="7">
    <source>
        <dbReference type="ARBA" id="ARBA00023065"/>
    </source>
</evidence>
<dbReference type="InterPro" id="IPR044880">
    <property type="entry name" value="NCX_ion-bd_dom_sf"/>
</dbReference>
<dbReference type="InterPro" id="IPR051171">
    <property type="entry name" value="CaCA"/>
</dbReference>
<comment type="subcellular location">
    <subcellularLocation>
        <location evidence="1">Endomembrane system</location>
        <topology evidence="1">Multi-pass membrane protein</topology>
    </subcellularLocation>
</comment>
<evidence type="ECO:0000313" key="13">
    <source>
        <dbReference type="Proteomes" id="UP000076420"/>
    </source>
</evidence>
<gene>
    <name evidence="12" type="primary">106055373</name>
</gene>
<keyword evidence="4" id="KW-0106">Calcium</keyword>
<reference evidence="12" key="1">
    <citation type="submission" date="2020-05" db="UniProtKB">
        <authorList>
            <consortium name="EnsemblMetazoa"/>
        </authorList>
    </citation>
    <scope>IDENTIFICATION</scope>
    <source>
        <strain evidence="12">BB02</strain>
    </source>
</reference>
<sequence>MNNTCNYSTCYNVGLLLPILNESTWSVGARIFFYVIGMLWCFLGLTIVSDSFMCGIECITSKTKTVTVAKPGGEGFQQIEVKVWNDTVANLTLLAFGTSAPEILLNVIEICGQNFVAGDLGPGTIVGSAAFNLFIITSLSITCIPDGETRTTSSNSASPTSCNSASPASSNSASPASSNSASPASSNSASPASSSSASPASSLLARDREENKKKL</sequence>
<dbReference type="VEuPathDB" id="VectorBase:BGLAX_032140"/>
<feature type="transmembrane region" description="Helical" evidence="10">
    <location>
        <begin position="31"/>
        <end position="54"/>
    </location>
</feature>
<feature type="region of interest" description="Disordered" evidence="9">
    <location>
        <begin position="148"/>
        <end position="215"/>
    </location>
</feature>
<organism evidence="12 13">
    <name type="scientific">Biomphalaria glabrata</name>
    <name type="common">Bloodfluke planorb</name>
    <name type="synonym">Freshwater snail</name>
    <dbReference type="NCBI Taxonomy" id="6526"/>
    <lineage>
        <taxon>Eukaryota</taxon>
        <taxon>Metazoa</taxon>
        <taxon>Spiralia</taxon>
        <taxon>Lophotrochozoa</taxon>
        <taxon>Mollusca</taxon>
        <taxon>Gastropoda</taxon>
        <taxon>Heterobranchia</taxon>
        <taxon>Euthyneura</taxon>
        <taxon>Panpulmonata</taxon>
        <taxon>Hygrophila</taxon>
        <taxon>Lymnaeoidea</taxon>
        <taxon>Planorbidae</taxon>
        <taxon>Biomphalaria</taxon>
    </lineage>
</organism>
<keyword evidence="4" id="KW-0109">Calcium transport</keyword>
<feature type="compositionally biased region" description="Basic and acidic residues" evidence="9">
    <location>
        <begin position="205"/>
        <end position="215"/>
    </location>
</feature>
<evidence type="ECO:0000256" key="5">
    <source>
        <dbReference type="ARBA" id="ARBA00022692"/>
    </source>
</evidence>
<evidence type="ECO:0000256" key="4">
    <source>
        <dbReference type="ARBA" id="ARBA00022568"/>
    </source>
</evidence>
<dbReference type="InterPro" id="IPR004837">
    <property type="entry name" value="NaCa_Exmemb"/>
</dbReference>
<dbReference type="STRING" id="6526.A0A2C9MA26"/>
<keyword evidence="3" id="KW-0050">Antiport</keyword>
<evidence type="ECO:0000256" key="10">
    <source>
        <dbReference type="SAM" id="Phobius"/>
    </source>
</evidence>
<keyword evidence="2" id="KW-0813">Transport</keyword>
<dbReference type="Pfam" id="PF01699">
    <property type="entry name" value="Na_Ca_ex"/>
    <property type="match status" value="1"/>
</dbReference>
<evidence type="ECO:0000256" key="1">
    <source>
        <dbReference type="ARBA" id="ARBA00004127"/>
    </source>
</evidence>
<accession>A0A2C9MA26</accession>
<protein>
    <recommendedName>
        <fullName evidence="11">Sodium/calcium exchanger membrane region domain-containing protein</fullName>
    </recommendedName>
</protein>
<proteinExistence type="predicted"/>
<dbReference type="AlphaFoldDB" id="A0A2C9MA26"/>
<keyword evidence="7" id="KW-0406">Ion transport</keyword>
<name>A0A2C9MA26_BIOGL</name>
<dbReference type="GO" id="GO:0012505">
    <property type="term" value="C:endomembrane system"/>
    <property type="evidence" value="ECO:0007669"/>
    <property type="project" value="UniProtKB-SubCell"/>
</dbReference>
<dbReference type="GO" id="GO:0098703">
    <property type="term" value="P:calcium ion import across plasma membrane"/>
    <property type="evidence" value="ECO:0007669"/>
    <property type="project" value="TreeGrafter"/>
</dbReference>
<dbReference type="GO" id="GO:0098794">
    <property type="term" value="C:postsynapse"/>
    <property type="evidence" value="ECO:0007669"/>
    <property type="project" value="TreeGrafter"/>
</dbReference>
<dbReference type="Proteomes" id="UP000076420">
    <property type="component" value="Unassembled WGS sequence"/>
</dbReference>
<keyword evidence="5 10" id="KW-0812">Transmembrane</keyword>
<keyword evidence="8 10" id="KW-0472">Membrane</keyword>
<dbReference type="GO" id="GO:0005432">
    <property type="term" value="F:calcium:sodium antiporter activity"/>
    <property type="evidence" value="ECO:0007669"/>
    <property type="project" value="TreeGrafter"/>
</dbReference>
<evidence type="ECO:0000256" key="3">
    <source>
        <dbReference type="ARBA" id="ARBA00022449"/>
    </source>
</evidence>
<dbReference type="EnsemblMetazoa" id="BGLB040252-RA">
    <property type="protein sequence ID" value="BGLB040252-PA"/>
    <property type="gene ID" value="BGLB040252"/>
</dbReference>
<keyword evidence="6 10" id="KW-1133">Transmembrane helix</keyword>
<dbReference type="KEGG" id="bgt:106055373"/>
<dbReference type="PANTHER" id="PTHR11878">
    <property type="entry name" value="SODIUM/CALCIUM EXCHANGER"/>
    <property type="match status" value="1"/>
</dbReference>
<dbReference type="PANTHER" id="PTHR11878:SF76">
    <property type="entry name" value="CALX-BETA DOMAIN-CONTAINING PROTEIN"/>
    <property type="match status" value="1"/>
</dbReference>
<evidence type="ECO:0000256" key="2">
    <source>
        <dbReference type="ARBA" id="ARBA00022448"/>
    </source>
</evidence>
<dbReference type="VEuPathDB" id="VectorBase:BGLB040252"/>
<evidence type="ECO:0000259" key="11">
    <source>
        <dbReference type="Pfam" id="PF01699"/>
    </source>
</evidence>
<evidence type="ECO:0000256" key="8">
    <source>
        <dbReference type="ARBA" id="ARBA00023136"/>
    </source>
</evidence>
<dbReference type="GO" id="GO:0042383">
    <property type="term" value="C:sarcolemma"/>
    <property type="evidence" value="ECO:0007669"/>
    <property type="project" value="TreeGrafter"/>
</dbReference>